<proteinExistence type="predicted"/>
<gene>
    <name evidence="1" type="ORF">CDAR_526231</name>
</gene>
<dbReference type="EMBL" id="BPLQ01005454">
    <property type="protein sequence ID" value="GIY15003.1"/>
    <property type="molecule type" value="Genomic_DNA"/>
</dbReference>
<dbReference type="AlphaFoldDB" id="A0AAV4R4I2"/>
<evidence type="ECO:0000313" key="1">
    <source>
        <dbReference type="EMBL" id="GIY15003.1"/>
    </source>
</evidence>
<protein>
    <submittedName>
        <fullName evidence="1">Uncharacterized protein</fullName>
    </submittedName>
</protein>
<name>A0AAV4R4I2_9ARAC</name>
<keyword evidence="2" id="KW-1185">Reference proteome</keyword>
<dbReference type="Proteomes" id="UP001054837">
    <property type="component" value="Unassembled WGS sequence"/>
</dbReference>
<evidence type="ECO:0000313" key="2">
    <source>
        <dbReference type="Proteomes" id="UP001054837"/>
    </source>
</evidence>
<sequence>MDVTGTNKIWALKLRPTIHNSVIHSLIVCQNVLFRTSRVPVSSDYVALAKRDPFNRILCKTAKSWQRFLGHPPSTMYLNHNSTSGCVRSKTVHVIREPEINLSENS</sequence>
<organism evidence="1 2">
    <name type="scientific">Caerostris darwini</name>
    <dbReference type="NCBI Taxonomy" id="1538125"/>
    <lineage>
        <taxon>Eukaryota</taxon>
        <taxon>Metazoa</taxon>
        <taxon>Ecdysozoa</taxon>
        <taxon>Arthropoda</taxon>
        <taxon>Chelicerata</taxon>
        <taxon>Arachnida</taxon>
        <taxon>Araneae</taxon>
        <taxon>Araneomorphae</taxon>
        <taxon>Entelegynae</taxon>
        <taxon>Araneoidea</taxon>
        <taxon>Araneidae</taxon>
        <taxon>Caerostris</taxon>
    </lineage>
</organism>
<accession>A0AAV4R4I2</accession>
<reference evidence="1 2" key="1">
    <citation type="submission" date="2021-06" db="EMBL/GenBank/DDBJ databases">
        <title>Caerostris darwini draft genome.</title>
        <authorList>
            <person name="Kono N."/>
            <person name="Arakawa K."/>
        </authorList>
    </citation>
    <scope>NUCLEOTIDE SEQUENCE [LARGE SCALE GENOMIC DNA]</scope>
</reference>
<comment type="caution">
    <text evidence="1">The sequence shown here is derived from an EMBL/GenBank/DDBJ whole genome shotgun (WGS) entry which is preliminary data.</text>
</comment>